<proteinExistence type="predicted"/>
<dbReference type="EMBL" id="KQ996495">
    <property type="protein sequence ID" value="KZV44800.1"/>
    <property type="molecule type" value="Genomic_DNA"/>
</dbReference>
<accession>A0A2Z7CCM1</accession>
<sequence>MVFRHDDSVGHHSDDSVGPFRYDTSVCRSQRGSFSGSQSIIRLNMYAYLTRARQPRPAQICFLAGLDKHSRNFLGAQIQKLKVAKELSGQLSQKFTNTEIPSCSSYTSNQVA</sequence>
<dbReference type="Proteomes" id="UP000250235">
    <property type="component" value="Unassembled WGS sequence"/>
</dbReference>
<organism evidence="1 2">
    <name type="scientific">Dorcoceras hygrometricum</name>
    <dbReference type="NCBI Taxonomy" id="472368"/>
    <lineage>
        <taxon>Eukaryota</taxon>
        <taxon>Viridiplantae</taxon>
        <taxon>Streptophyta</taxon>
        <taxon>Embryophyta</taxon>
        <taxon>Tracheophyta</taxon>
        <taxon>Spermatophyta</taxon>
        <taxon>Magnoliopsida</taxon>
        <taxon>eudicotyledons</taxon>
        <taxon>Gunneridae</taxon>
        <taxon>Pentapetalae</taxon>
        <taxon>asterids</taxon>
        <taxon>lamiids</taxon>
        <taxon>Lamiales</taxon>
        <taxon>Gesneriaceae</taxon>
        <taxon>Didymocarpoideae</taxon>
        <taxon>Trichosporeae</taxon>
        <taxon>Loxocarpinae</taxon>
        <taxon>Dorcoceras</taxon>
    </lineage>
</organism>
<dbReference type="AlphaFoldDB" id="A0A2Z7CCM1"/>
<reference evidence="1 2" key="1">
    <citation type="journal article" date="2015" name="Proc. Natl. Acad. Sci. U.S.A.">
        <title>The resurrection genome of Boea hygrometrica: A blueprint for survival of dehydration.</title>
        <authorList>
            <person name="Xiao L."/>
            <person name="Yang G."/>
            <person name="Zhang L."/>
            <person name="Yang X."/>
            <person name="Zhao S."/>
            <person name="Ji Z."/>
            <person name="Zhou Q."/>
            <person name="Hu M."/>
            <person name="Wang Y."/>
            <person name="Chen M."/>
            <person name="Xu Y."/>
            <person name="Jin H."/>
            <person name="Xiao X."/>
            <person name="Hu G."/>
            <person name="Bao F."/>
            <person name="Hu Y."/>
            <person name="Wan P."/>
            <person name="Li L."/>
            <person name="Deng X."/>
            <person name="Kuang T."/>
            <person name="Xiang C."/>
            <person name="Zhu J.K."/>
            <person name="Oliver M.J."/>
            <person name="He Y."/>
        </authorList>
    </citation>
    <scope>NUCLEOTIDE SEQUENCE [LARGE SCALE GENOMIC DNA]</scope>
    <source>
        <strain evidence="2">cv. XS01</strain>
    </source>
</reference>
<protein>
    <submittedName>
        <fullName evidence="1">Uncharacterized protein</fullName>
    </submittedName>
</protein>
<name>A0A2Z7CCM1_9LAMI</name>
<evidence type="ECO:0000313" key="1">
    <source>
        <dbReference type="EMBL" id="KZV44800.1"/>
    </source>
</evidence>
<keyword evidence="2" id="KW-1185">Reference proteome</keyword>
<evidence type="ECO:0000313" key="2">
    <source>
        <dbReference type="Proteomes" id="UP000250235"/>
    </source>
</evidence>
<gene>
    <name evidence="1" type="ORF">F511_35469</name>
</gene>